<organism evidence="1 2">
    <name type="scientific">Bombardia bombarda</name>
    <dbReference type="NCBI Taxonomy" id="252184"/>
    <lineage>
        <taxon>Eukaryota</taxon>
        <taxon>Fungi</taxon>
        <taxon>Dikarya</taxon>
        <taxon>Ascomycota</taxon>
        <taxon>Pezizomycotina</taxon>
        <taxon>Sordariomycetes</taxon>
        <taxon>Sordariomycetidae</taxon>
        <taxon>Sordariales</taxon>
        <taxon>Lasiosphaeriaceae</taxon>
        <taxon>Bombardia</taxon>
    </lineage>
</organism>
<proteinExistence type="predicted"/>
<comment type="caution">
    <text evidence="1">The sequence shown here is derived from an EMBL/GenBank/DDBJ whole genome shotgun (WGS) entry which is preliminary data.</text>
</comment>
<dbReference type="AlphaFoldDB" id="A0AA39WZM0"/>
<evidence type="ECO:0000313" key="2">
    <source>
        <dbReference type="Proteomes" id="UP001174934"/>
    </source>
</evidence>
<name>A0AA39WZM0_9PEZI</name>
<evidence type="ECO:0000313" key="1">
    <source>
        <dbReference type="EMBL" id="KAK0624543.1"/>
    </source>
</evidence>
<protein>
    <submittedName>
        <fullName evidence="1">Uncharacterized protein</fullName>
    </submittedName>
</protein>
<accession>A0AA39WZM0</accession>
<keyword evidence="2" id="KW-1185">Reference proteome</keyword>
<reference evidence="1" key="1">
    <citation type="submission" date="2023-06" db="EMBL/GenBank/DDBJ databases">
        <title>Genome-scale phylogeny and comparative genomics of the fungal order Sordariales.</title>
        <authorList>
            <consortium name="Lawrence Berkeley National Laboratory"/>
            <person name="Hensen N."/>
            <person name="Bonometti L."/>
            <person name="Westerberg I."/>
            <person name="Brannstrom I.O."/>
            <person name="Guillou S."/>
            <person name="Cros-Aarteil S."/>
            <person name="Calhoun S."/>
            <person name="Haridas S."/>
            <person name="Kuo A."/>
            <person name="Mondo S."/>
            <person name="Pangilinan J."/>
            <person name="Riley R."/>
            <person name="LaButti K."/>
            <person name="Andreopoulos B."/>
            <person name="Lipzen A."/>
            <person name="Chen C."/>
            <person name="Yanf M."/>
            <person name="Daum C."/>
            <person name="Ng V."/>
            <person name="Clum A."/>
            <person name="Steindorff A."/>
            <person name="Ohm R."/>
            <person name="Martin F."/>
            <person name="Silar P."/>
            <person name="Natvig D."/>
            <person name="Lalanne C."/>
            <person name="Gautier V."/>
            <person name="Ament-velasquez S.L."/>
            <person name="Kruys A."/>
            <person name="Hutchinson M.I."/>
            <person name="Powell A.J."/>
            <person name="Barry K."/>
            <person name="Miller A.N."/>
            <person name="Grigoriev I.V."/>
            <person name="Debuchy R."/>
            <person name="Gladieux P."/>
            <person name="Thoren M.H."/>
            <person name="Johannesson H."/>
        </authorList>
    </citation>
    <scope>NUCLEOTIDE SEQUENCE</scope>
    <source>
        <strain evidence="1">SMH3391-2</strain>
    </source>
</reference>
<sequence>MDSSGTSCRGMHVKRDCGNGDLFNARRYGSLTQHSFIRVVPPHHCVFWAAHANEACNRLLFHFGLAHLSSWPLSSHLYTRVGFPIRKVNIKQQLVSATKSQTHKTTIHLQFLLQHFLHMDDDPNSLGRRAILDDHVPAPIQHCPRLALLRPPPTPRRAQCAAIGQPGLHCWDVKLNNTVASFLQAAAAALLQYQHCRPSHHLTKLKECRN</sequence>
<dbReference type="EMBL" id="JAULSR010000003">
    <property type="protein sequence ID" value="KAK0624543.1"/>
    <property type="molecule type" value="Genomic_DNA"/>
</dbReference>
<dbReference type="Proteomes" id="UP001174934">
    <property type="component" value="Unassembled WGS sequence"/>
</dbReference>
<gene>
    <name evidence="1" type="ORF">B0T17DRAFT_243803</name>
</gene>